<dbReference type="GO" id="GO:0006520">
    <property type="term" value="P:amino acid metabolic process"/>
    <property type="evidence" value="ECO:0007669"/>
    <property type="project" value="InterPro"/>
</dbReference>
<proteinExistence type="inferred from homology"/>
<dbReference type="FunFam" id="3.30.160.60:FF:000688">
    <property type="entry name" value="zinc finger protein 197 isoform X1"/>
    <property type="match status" value="1"/>
</dbReference>
<dbReference type="SMART" id="SM00355">
    <property type="entry name" value="ZnF_C2H2"/>
    <property type="match status" value="6"/>
</dbReference>
<dbReference type="PANTHER" id="PTHR45892:SF1">
    <property type="entry name" value="AMINOACYLASE-1"/>
    <property type="match status" value="1"/>
</dbReference>
<feature type="binding site" evidence="14">
    <location>
        <position position="449"/>
    </location>
    <ligand>
        <name>Zn(2+)</name>
        <dbReference type="ChEBI" id="CHEBI:29105"/>
    </ligand>
</feature>
<feature type="domain" description="C2H2-type" evidence="16">
    <location>
        <begin position="546"/>
        <end position="573"/>
    </location>
</feature>
<dbReference type="EMBL" id="ODYU01005458">
    <property type="protein sequence ID" value="SOQ46337.1"/>
    <property type="molecule type" value="Genomic_DNA"/>
</dbReference>
<dbReference type="GO" id="GO:0004046">
    <property type="term" value="F:aminoacylase activity"/>
    <property type="evidence" value="ECO:0007669"/>
    <property type="project" value="UniProtKB-EC"/>
</dbReference>
<dbReference type="NCBIfam" id="TIGR01880">
    <property type="entry name" value="Ac-peptdase-euk"/>
    <property type="match status" value="1"/>
</dbReference>
<dbReference type="GO" id="GO:0030674">
    <property type="term" value="F:protein-macromolecule adaptor activity"/>
    <property type="evidence" value="ECO:0007669"/>
    <property type="project" value="UniProtKB-ARBA"/>
</dbReference>
<feature type="domain" description="C2H2-type" evidence="16">
    <location>
        <begin position="736"/>
        <end position="764"/>
    </location>
</feature>
<feature type="binding site" evidence="12">
    <location>
        <position position="111"/>
    </location>
    <ligand>
        <name>Zn(2+)</name>
        <dbReference type="ChEBI" id="CHEBI:29105"/>
        <label>2</label>
    </ligand>
</feature>
<dbReference type="GO" id="GO:0008270">
    <property type="term" value="F:zinc ion binding"/>
    <property type="evidence" value="ECO:0007669"/>
    <property type="project" value="UniProtKB-UniRule"/>
</dbReference>
<dbReference type="PROSITE" id="PS00759">
    <property type="entry name" value="ARGE_DAPE_CPG2_2"/>
    <property type="match status" value="1"/>
</dbReference>
<accession>A0A2H1VZW7</accession>
<feature type="binding site" evidence="12">
    <location>
        <position position="78"/>
    </location>
    <ligand>
        <name>Zn(2+)</name>
        <dbReference type="ChEBI" id="CHEBI:29105"/>
        <label>1</label>
    </ligand>
</feature>
<evidence type="ECO:0000256" key="14">
    <source>
        <dbReference type="PROSITE-ProRule" id="PRU01263"/>
    </source>
</evidence>
<dbReference type="InterPro" id="IPR052083">
    <property type="entry name" value="Aminoacylase-1_M20A"/>
</dbReference>
<dbReference type="Gene3D" id="3.40.1800.20">
    <property type="match status" value="1"/>
</dbReference>
<evidence type="ECO:0000259" key="17">
    <source>
        <dbReference type="PROSITE" id="PS51915"/>
    </source>
</evidence>
<evidence type="ECO:0000256" key="9">
    <source>
        <dbReference type="ARBA" id="ARBA00022833"/>
    </source>
</evidence>
<dbReference type="GO" id="GO:0005634">
    <property type="term" value="C:nucleus"/>
    <property type="evidence" value="ECO:0007669"/>
    <property type="project" value="InterPro"/>
</dbReference>
<dbReference type="Pfam" id="PF07776">
    <property type="entry name" value="zf-AD"/>
    <property type="match status" value="1"/>
</dbReference>
<dbReference type="FunFam" id="3.30.70.360:FF:000005">
    <property type="entry name" value="Putative Aminoacylase-1"/>
    <property type="match status" value="1"/>
</dbReference>
<evidence type="ECO:0000256" key="13">
    <source>
        <dbReference type="PROSITE-ProRule" id="PRU00042"/>
    </source>
</evidence>
<dbReference type="AlphaFoldDB" id="A0A2H1VZW7"/>
<feature type="binding site" evidence="12">
    <location>
        <position position="146"/>
    </location>
    <ligand>
        <name>Zn(2+)</name>
        <dbReference type="ChEBI" id="CHEBI:29105"/>
        <label>2</label>
    </ligand>
</feature>
<evidence type="ECO:0000256" key="8">
    <source>
        <dbReference type="ARBA" id="ARBA00022801"/>
    </source>
</evidence>
<feature type="domain" description="C2H2-type" evidence="16">
    <location>
        <begin position="574"/>
        <end position="601"/>
    </location>
</feature>
<sequence>MAANYENNPAIANFVEYLKIPSVQPDINYDDCVAFLKKQANGLSLGVKVYELVPRKPIVIITWPGKDQALGSILLNSHMDVVPVFENSWTYPPFSGHIDKDGNIYARGSQDMKCVGIQYLEAIRKLKAAGVQLKRTLHVCFVPDEEIGGHDGMEKFVFTKDFKDLNVEFALDEGMASPNEDFVLFNGERSIWQIHVHCTGQPGHGSLLLPNTAGEKLRFIIDKFMDLRAEQKKILESNPKLTIGDVTTINLTQIYGGVQSNVVPEKLTAVFDIRLAVTVNHEEFEAMINKWCKEAGDGVTFDFEQKNHYVEVTKLDASNPFWLAFKAAADELKLKLDCRIFPGGTDSRYVRDVGIPALGFSPMNHTPVLLHDHDEFLKADIFLKGIDIYVKLLTAVANVVMNKICRICLEEGVLSSVFTKNYNISLCDMIEYCCNIKISKDDGLPEQVCSNCIYKMGIAYHFKQTCESADIRLRQYLGLRIPSNKCKQQEPKRQTNYKKKSESEKMKRGPKPKPKQDHQCYQCDKQFRCQAQLEMHVRTHTGDKPFVCMYCPRRFTQKHNLTIHLRIHTGEKPFQCEVCSKRFSAQGNLHAHLKIHTGQRDHECSICNKSFITSSELTRHMNKHRGVRNFKCDLCGAAYVHSRDLKLHKLKKHQIVQQNTKLQNEGFNNSGNIDIIGIDVGKEPPMKDVGHLIPHLINDKPEQNLPVIPENQSLMPFEQKTKEMFHQYPSKVFEVHNCAICGEDFDYVTALAQHYLHQHKDHENIHSKVYGLPH</sequence>
<feature type="active site" evidence="11">
    <location>
        <position position="80"/>
    </location>
</feature>
<dbReference type="FunFam" id="3.30.160.60:FF:002972">
    <property type="entry name" value="GM18664"/>
    <property type="match status" value="1"/>
</dbReference>
<feature type="binding site" evidence="12">
    <location>
        <position position="173"/>
    </location>
    <ligand>
        <name>Zn(2+)</name>
        <dbReference type="ChEBI" id="CHEBI:29105"/>
        <label>1</label>
    </ligand>
</feature>
<dbReference type="PROSITE" id="PS00028">
    <property type="entry name" value="ZINC_FINGER_C2H2_1"/>
    <property type="match status" value="6"/>
</dbReference>
<evidence type="ECO:0000256" key="1">
    <source>
        <dbReference type="ARBA" id="ARBA00004496"/>
    </source>
</evidence>
<feature type="domain" description="C2H2-type" evidence="16">
    <location>
        <begin position="630"/>
        <end position="653"/>
    </location>
</feature>
<feature type="binding site" evidence="12">
    <location>
        <position position="111"/>
    </location>
    <ligand>
        <name>Zn(2+)</name>
        <dbReference type="ChEBI" id="CHEBI:29105"/>
        <label>1</label>
    </ligand>
</feature>
<evidence type="ECO:0000256" key="4">
    <source>
        <dbReference type="ARBA" id="ARBA00022490"/>
    </source>
</evidence>
<keyword evidence="7 13" id="KW-0863">Zinc-finger</keyword>
<keyword evidence="4" id="KW-0963">Cytoplasm</keyword>
<dbReference type="Pfam" id="PF07687">
    <property type="entry name" value="M20_dimer"/>
    <property type="match status" value="1"/>
</dbReference>
<evidence type="ECO:0000256" key="3">
    <source>
        <dbReference type="ARBA" id="ARBA00011913"/>
    </source>
</evidence>
<dbReference type="InterPro" id="IPR011650">
    <property type="entry name" value="Peptidase_M20_dimer"/>
</dbReference>
<dbReference type="Pfam" id="PF00096">
    <property type="entry name" value="zf-C2H2"/>
    <property type="match status" value="3"/>
</dbReference>
<dbReference type="PROSITE" id="PS00758">
    <property type="entry name" value="ARGE_DAPE_CPG2_1"/>
    <property type="match status" value="1"/>
</dbReference>
<dbReference type="FunFam" id="1.10.150.900:FF:000001">
    <property type="entry name" value="Aminoacylase-1, putative"/>
    <property type="match status" value="1"/>
</dbReference>
<dbReference type="SUPFAM" id="SSF57716">
    <property type="entry name" value="Glucocorticoid receptor-like (DNA-binding domain)"/>
    <property type="match status" value="1"/>
</dbReference>
<dbReference type="Gene3D" id="3.40.630.10">
    <property type="entry name" value="Zn peptidases"/>
    <property type="match status" value="1"/>
</dbReference>
<dbReference type="GO" id="GO:0006355">
    <property type="term" value="P:regulation of DNA-templated transcription"/>
    <property type="evidence" value="ECO:0007669"/>
    <property type="project" value="UniProtKB-ARBA"/>
</dbReference>
<dbReference type="GO" id="GO:0005737">
    <property type="term" value="C:cytoplasm"/>
    <property type="evidence" value="ECO:0007669"/>
    <property type="project" value="UniProtKB-SubCell"/>
</dbReference>
<feature type="binding site" evidence="14">
    <location>
        <position position="405"/>
    </location>
    <ligand>
        <name>Zn(2+)</name>
        <dbReference type="ChEBI" id="CHEBI:29105"/>
    </ligand>
</feature>
<evidence type="ECO:0000259" key="16">
    <source>
        <dbReference type="PROSITE" id="PS50157"/>
    </source>
</evidence>
<evidence type="ECO:0000256" key="15">
    <source>
        <dbReference type="SAM" id="MobiDB-lite"/>
    </source>
</evidence>
<organism evidence="18">
    <name type="scientific">Spodoptera frugiperda</name>
    <name type="common">Fall armyworm</name>
    <dbReference type="NCBI Taxonomy" id="7108"/>
    <lineage>
        <taxon>Eukaryota</taxon>
        <taxon>Metazoa</taxon>
        <taxon>Ecdysozoa</taxon>
        <taxon>Arthropoda</taxon>
        <taxon>Hexapoda</taxon>
        <taxon>Insecta</taxon>
        <taxon>Pterygota</taxon>
        <taxon>Neoptera</taxon>
        <taxon>Endopterygota</taxon>
        <taxon>Lepidoptera</taxon>
        <taxon>Glossata</taxon>
        <taxon>Ditrysia</taxon>
        <taxon>Noctuoidea</taxon>
        <taxon>Noctuidae</taxon>
        <taxon>Amphipyrinae</taxon>
        <taxon>Spodoptera</taxon>
    </lineage>
</organism>
<dbReference type="InterPro" id="IPR001261">
    <property type="entry name" value="ArgE/DapE_CS"/>
</dbReference>
<reference evidence="18" key="1">
    <citation type="submission" date="2016-07" db="EMBL/GenBank/DDBJ databases">
        <authorList>
            <person name="Bretaudeau A."/>
        </authorList>
    </citation>
    <scope>NUCLEOTIDE SEQUENCE</scope>
    <source>
        <strain evidence="18">Rice</strain>
        <tissue evidence="18">Whole body</tissue>
    </source>
</reference>
<comment type="similarity">
    <text evidence="2">Belongs to the peptidase M20A family.</text>
</comment>
<dbReference type="InterPro" id="IPR036236">
    <property type="entry name" value="Znf_C2H2_sf"/>
</dbReference>
<dbReference type="InterPro" id="IPR013087">
    <property type="entry name" value="Znf_C2H2_type"/>
</dbReference>
<evidence type="ECO:0000256" key="7">
    <source>
        <dbReference type="ARBA" id="ARBA00022771"/>
    </source>
</evidence>
<feature type="region of interest" description="Disordered" evidence="15">
    <location>
        <begin position="486"/>
        <end position="518"/>
    </location>
</feature>
<evidence type="ECO:0000256" key="2">
    <source>
        <dbReference type="ARBA" id="ARBA00006247"/>
    </source>
</evidence>
<keyword evidence="6" id="KW-0677">Repeat</keyword>
<dbReference type="SUPFAM" id="SSF57667">
    <property type="entry name" value="beta-beta-alpha zinc fingers"/>
    <property type="match status" value="3"/>
</dbReference>
<dbReference type="SMART" id="SM00868">
    <property type="entry name" value="zf-AD"/>
    <property type="match status" value="1"/>
</dbReference>
<dbReference type="InterPro" id="IPR002933">
    <property type="entry name" value="Peptidase_M20"/>
</dbReference>
<dbReference type="Gene3D" id="3.30.70.360">
    <property type="match status" value="1"/>
</dbReference>
<feature type="binding site" evidence="12">
    <location>
        <position position="371"/>
    </location>
    <ligand>
        <name>Zn(2+)</name>
        <dbReference type="ChEBI" id="CHEBI:29105"/>
        <label>2</label>
    </ligand>
</feature>
<evidence type="ECO:0000256" key="12">
    <source>
        <dbReference type="PIRSR" id="PIRSR610159-2"/>
    </source>
</evidence>
<dbReference type="CDD" id="cd05646">
    <property type="entry name" value="M20_AcylaseI_like"/>
    <property type="match status" value="1"/>
</dbReference>
<dbReference type="Gene3D" id="1.10.150.900">
    <property type="match status" value="1"/>
</dbReference>
<dbReference type="PANTHER" id="PTHR45892">
    <property type="entry name" value="AMINOACYLASE-1"/>
    <property type="match status" value="1"/>
</dbReference>
<feature type="domain" description="C2H2-type" evidence="16">
    <location>
        <begin position="518"/>
        <end position="545"/>
    </location>
</feature>
<dbReference type="PROSITE" id="PS50157">
    <property type="entry name" value="ZINC_FINGER_C2H2_2"/>
    <property type="match status" value="6"/>
</dbReference>
<gene>
    <name evidence="18" type="ORF">SFRICE_007171</name>
</gene>
<dbReference type="InterPro" id="IPR036264">
    <property type="entry name" value="Bact_exopeptidase_dim_dom"/>
</dbReference>
<dbReference type="PROSITE" id="PS51915">
    <property type="entry name" value="ZAD"/>
    <property type="match status" value="1"/>
</dbReference>
<evidence type="ECO:0000256" key="10">
    <source>
        <dbReference type="ARBA" id="ARBA00029656"/>
    </source>
</evidence>
<evidence type="ECO:0000256" key="6">
    <source>
        <dbReference type="ARBA" id="ARBA00022737"/>
    </source>
</evidence>
<dbReference type="SUPFAM" id="SSF53187">
    <property type="entry name" value="Zn-dependent exopeptidases"/>
    <property type="match status" value="1"/>
</dbReference>
<evidence type="ECO:0000256" key="5">
    <source>
        <dbReference type="ARBA" id="ARBA00022723"/>
    </source>
</evidence>
<comment type="subcellular location">
    <subcellularLocation>
        <location evidence="1">Cytoplasm</location>
    </subcellularLocation>
</comment>
<dbReference type="FunFam" id="3.40.630.10:FF:000019">
    <property type="entry name" value="Aminoacylase 1"/>
    <property type="match status" value="1"/>
</dbReference>
<dbReference type="InterPro" id="IPR012934">
    <property type="entry name" value="Znf_AD"/>
</dbReference>
<feature type="compositionally biased region" description="Basic and acidic residues" evidence="15">
    <location>
        <begin position="487"/>
        <end position="507"/>
    </location>
</feature>
<feature type="binding site" evidence="14">
    <location>
        <position position="452"/>
    </location>
    <ligand>
        <name>Zn(2+)</name>
        <dbReference type="ChEBI" id="CHEBI:29105"/>
    </ligand>
</feature>
<dbReference type="InterPro" id="IPR010159">
    <property type="entry name" value="N-acyl_aa_amidohydrolase"/>
</dbReference>
<name>A0A2H1VZW7_SPOFR</name>
<comment type="cofactor">
    <cofactor evidence="12">
        <name>Zn(2+)</name>
        <dbReference type="ChEBI" id="CHEBI:29105"/>
    </cofactor>
    <text evidence="12">Binds 2 Zn(2+) ions per subunit.</text>
</comment>
<keyword evidence="8" id="KW-0378">Hydrolase</keyword>
<keyword evidence="5 12" id="KW-0479">Metal-binding</keyword>
<feature type="binding site" evidence="14">
    <location>
        <position position="408"/>
    </location>
    <ligand>
        <name>Zn(2+)</name>
        <dbReference type="ChEBI" id="CHEBI:29105"/>
    </ligand>
</feature>
<dbReference type="Pfam" id="PF01546">
    <property type="entry name" value="Peptidase_M20"/>
    <property type="match status" value="1"/>
</dbReference>
<feature type="domain" description="ZAD" evidence="17">
    <location>
        <begin position="403"/>
        <end position="476"/>
    </location>
</feature>
<protein>
    <recommendedName>
        <fullName evidence="3">N-acyl-aliphatic-L-amino acid amidohydrolase</fullName>
        <ecNumber evidence="3">3.5.1.14</ecNumber>
    </recommendedName>
    <alternativeName>
        <fullName evidence="10">N-acyl-L-amino-acid amidohydrolase</fullName>
    </alternativeName>
</protein>
<dbReference type="FunFam" id="3.30.160.60:FF:002343">
    <property type="entry name" value="Zinc finger protein 33A"/>
    <property type="match status" value="1"/>
</dbReference>
<keyword evidence="9 12" id="KW-0862">Zinc</keyword>
<feature type="active site" description="Proton acceptor" evidence="11">
    <location>
        <position position="145"/>
    </location>
</feature>
<dbReference type="Gene3D" id="3.30.160.60">
    <property type="entry name" value="Classic Zinc Finger"/>
    <property type="match status" value="4"/>
</dbReference>
<evidence type="ECO:0000256" key="11">
    <source>
        <dbReference type="PIRSR" id="PIRSR610159-1"/>
    </source>
</evidence>
<dbReference type="EC" id="3.5.1.14" evidence="3"/>
<feature type="domain" description="C2H2-type" evidence="16">
    <location>
        <begin position="602"/>
        <end position="629"/>
    </location>
</feature>
<evidence type="ECO:0000313" key="18">
    <source>
        <dbReference type="EMBL" id="SOQ46337.1"/>
    </source>
</evidence>
<dbReference type="SUPFAM" id="SSF55031">
    <property type="entry name" value="Bacterial exopeptidase dimerisation domain"/>
    <property type="match status" value="1"/>
</dbReference>